<feature type="signal peptide" evidence="1">
    <location>
        <begin position="1"/>
        <end position="22"/>
    </location>
</feature>
<evidence type="ECO:0000256" key="1">
    <source>
        <dbReference type="SAM" id="SignalP"/>
    </source>
</evidence>
<name>A0A078AGE4_STYLE</name>
<reference evidence="2 3" key="1">
    <citation type="submission" date="2014-06" db="EMBL/GenBank/DDBJ databases">
        <authorList>
            <person name="Swart Estienne"/>
        </authorList>
    </citation>
    <scope>NUCLEOTIDE SEQUENCE [LARGE SCALE GENOMIC DNA]</scope>
    <source>
        <strain evidence="2 3">130c</strain>
    </source>
</reference>
<feature type="chain" id="PRO_5001729430" description="Transmembrane protein" evidence="1">
    <location>
        <begin position="23"/>
        <end position="489"/>
    </location>
</feature>
<evidence type="ECO:0000313" key="3">
    <source>
        <dbReference type="Proteomes" id="UP000039865"/>
    </source>
</evidence>
<protein>
    <recommendedName>
        <fullName evidence="4">Transmembrane protein</fullName>
    </recommendedName>
</protein>
<keyword evidence="3" id="KW-1185">Reference proteome</keyword>
<dbReference type="Proteomes" id="UP000039865">
    <property type="component" value="Unassembled WGS sequence"/>
</dbReference>
<dbReference type="EMBL" id="CCKQ01009391">
    <property type="protein sequence ID" value="CDW80876.1"/>
    <property type="molecule type" value="Genomic_DNA"/>
</dbReference>
<sequence>MKSLKIQFLLAISYIFLLLVFSKRKGKQVSQGIPYVTAESVGALKGTFFQNVLTDLFPKVLSEIKGRFKGNSTDWIPIYLFKLDDLPPEDSVFVNMKIENFTVKTLQYNTSGSQSGILLLESVQQLKYYVSNIQIQADYVTKFDFSGLYSYDLDGDDCSYQEGEQECLRMNQRLYNTTVRLKDGSISVAQNFSVSDEGDIQVDLPLITITILSQNLDIVFYTDEEDNFINQISSTINKTKDYIIQNAYQLINENRDYLRDIYIKAAQMFTQLNISDSGYHVWTKFQTLEESRFNFNPYISSNYISGFQRIYIQKEQEIFKKNIQEKILMPAVDPSGDDMQIILSENLIRYLSSAVWNNSEFLSNNNPTLGSNYIYLIDGEGDIIQMPCTTDIMDFIFPGIAQEYGKDIKCNWSYKITQLNFFNINIGRLYYQSDKMNDMSSTLRYLITKQKKMIQQQSDSMFLFIMPIFMFVQEIKQQSTKSTICSQSI</sequence>
<evidence type="ECO:0008006" key="4">
    <source>
        <dbReference type="Google" id="ProtNLM"/>
    </source>
</evidence>
<keyword evidence="1" id="KW-0732">Signal</keyword>
<organism evidence="2 3">
    <name type="scientific">Stylonychia lemnae</name>
    <name type="common">Ciliate</name>
    <dbReference type="NCBI Taxonomy" id="5949"/>
    <lineage>
        <taxon>Eukaryota</taxon>
        <taxon>Sar</taxon>
        <taxon>Alveolata</taxon>
        <taxon>Ciliophora</taxon>
        <taxon>Intramacronucleata</taxon>
        <taxon>Spirotrichea</taxon>
        <taxon>Stichotrichia</taxon>
        <taxon>Sporadotrichida</taxon>
        <taxon>Oxytrichidae</taxon>
        <taxon>Stylonychinae</taxon>
        <taxon>Stylonychia</taxon>
    </lineage>
</organism>
<dbReference type="AlphaFoldDB" id="A0A078AGE4"/>
<dbReference type="InParanoid" id="A0A078AGE4"/>
<accession>A0A078AGE4</accession>
<proteinExistence type="predicted"/>
<gene>
    <name evidence="2" type="primary">Contig7933.g8467</name>
    <name evidence="2" type="ORF">STYLEM_9882</name>
</gene>
<evidence type="ECO:0000313" key="2">
    <source>
        <dbReference type="EMBL" id="CDW80876.1"/>
    </source>
</evidence>